<dbReference type="AlphaFoldDB" id="A0A0A9AJJ1"/>
<reference evidence="1" key="2">
    <citation type="journal article" date="2015" name="Data Brief">
        <title>Shoot transcriptome of the giant reed, Arundo donax.</title>
        <authorList>
            <person name="Barrero R.A."/>
            <person name="Guerrero F.D."/>
            <person name="Moolhuijzen P."/>
            <person name="Goolsby J.A."/>
            <person name="Tidwell J."/>
            <person name="Bellgard S.E."/>
            <person name="Bellgard M.I."/>
        </authorList>
    </citation>
    <scope>NUCLEOTIDE SEQUENCE</scope>
    <source>
        <tissue evidence="1">Shoot tissue taken approximately 20 cm above the soil surface</tissue>
    </source>
</reference>
<dbReference type="EMBL" id="GBRH01250643">
    <property type="protein sequence ID" value="JAD47252.1"/>
    <property type="molecule type" value="Transcribed_RNA"/>
</dbReference>
<protein>
    <submittedName>
        <fullName evidence="1">Uncharacterized protein</fullName>
    </submittedName>
</protein>
<accession>A0A0A9AJJ1</accession>
<proteinExistence type="predicted"/>
<reference evidence="1" key="1">
    <citation type="submission" date="2014-09" db="EMBL/GenBank/DDBJ databases">
        <authorList>
            <person name="Magalhaes I.L.F."/>
            <person name="Oliveira U."/>
            <person name="Santos F.R."/>
            <person name="Vidigal T.H.D.A."/>
            <person name="Brescovit A.D."/>
            <person name="Santos A.J."/>
        </authorList>
    </citation>
    <scope>NUCLEOTIDE SEQUENCE</scope>
    <source>
        <tissue evidence="1">Shoot tissue taken approximately 20 cm above the soil surface</tissue>
    </source>
</reference>
<name>A0A0A9AJJ1_ARUDO</name>
<evidence type="ECO:0000313" key="1">
    <source>
        <dbReference type="EMBL" id="JAD47252.1"/>
    </source>
</evidence>
<sequence>MNQLILWSIHTRCMHAYITLRKEPIQHICNNDGPLNSIFFANS</sequence>
<organism evidence="1">
    <name type="scientific">Arundo donax</name>
    <name type="common">Giant reed</name>
    <name type="synonym">Donax arundinaceus</name>
    <dbReference type="NCBI Taxonomy" id="35708"/>
    <lineage>
        <taxon>Eukaryota</taxon>
        <taxon>Viridiplantae</taxon>
        <taxon>Streptophyta</taxon>
        <taxon>Embryophyta</taxon>
        <taxon>Tracheophyta</taxon>
        <taxon>Spermatophyta</taxon>
        <taxon>Magnoliopsida</taxon>
        <taxon>Liliopsida</taxon>
        <taxon>Poales</taxon>
        <taxon>Poaceae</taxon>
        <taxon>PACMAD clade</taxon>
        <taxon>Arundinoideae</taxon>
        <taxon>Arundineae</taxon>
        <taxon>Arundo</taxon>
    </lineage>
</organism>